<dbReference type="Gene3D" id="2.40.10.10">
    <property type="entry name" value="Trypsin-like serine proteases"/>
    <property type="match status" value="2"/>
</dbReference>
<evidence type="ECO:0000313" key="9">
    <source>
        <dbReference type="Proteomes" id="UP000546235"/>
    </source>
</evidence>
<dbReference type="InterPro" id="IPR001314">
    <property type="entry name" value="Peptidase_S1A"/>
</dbReference>
<gene>
    <name evidence="8" type="primary">Try3</name>
    <name evidence="8" type="ORF">CALNIC_R07498</name>
</gene>
<evidence type="ECO:0000256" key="1">
    <source>
        <dbReference type="ARBA" id="ARBA00009228"/>
    </source>
</evidence>
<dbReference type="InterPro" id="IPR009003">
    <property type="entry name" value="Peptidase_S1_PA"/>
</dbReference>
<keyword evidence="9" id="KW-1185">Reference proteome</keyword>
<evidence type="ECO:0000256" key="4">
    <source>
        <dbReference type="ARBA" id="ARBA00022825"/>
    </source>
</evidence>
<organism evidence="8 9">
    <name type="scientific">Caloenas nicobarica</name>
    <name type="common">Nicobar pigeon</name>
    <dbReference type="NCBI Taxonomy" id="187106"/>
    <lineage>
        <taxon>Eukaryota</taxon>
        <taxon>Metazoa</taxon>
        <taxon>Chordata</taxon>
        <taxon>Craniata</taxon>
        <taxon>Vertebrata</taxon>
        <taxon>Euteleostomi</taxon>
        <taxon>Archelosauria</taxon>
        <taxon>Archosauria</taxon>
        <taxon>Dinosauria</taxon>
        <taxon>Saurischia</taxon>
        <taxon>Theropoda</taxon>
        <taxon>Coelurosauria</taxon>
        <taxon>Aves</taxon>
        <taxon>Neognathae</taxon>
        <taxon>Neoaves</taxon>
        <taxon>Columbimorphae</taxon>
        <taxon>Columbiformes</taxon>
        <taxon>Columbidae</taxon>
        <taxon>Caloenas</taxon>
    </lineage>
</organism>
<dbReference type="FunFam" id="2.40.10.10:FF:000010">
    <property type="entry name" value="Kallikrein related peptidase 11"/>
    <property type="match status" value="1"/>
</dbReference>
<comment type="similarity">
    <text evidence="1">Belongs to the peptidase S1 family. Snake venom subfamily.</text>
</comment>
<name>A0A7K6SIM4_CALNI</name>
<dbReference type="PROSITE" id="PS50240">
    <property type="entry name" value="TRYPSIN_DOM"/>
    <property type="match status" value="1"/>
</dbReference>
<dbReference type="SMART" id="SM00020">
    <property type="entry name" value="Tryp_SPc"/>
    <property type="match status" value="1"/>
</dbReference>
<feature type="region of interest" description="Disordered" evidence="6">
    <location>
        <begin position="1"/>
        <end position="21"/>
    </location>
</feature>
<evidence type="ECO:0000313" key="8">
    <source>
        <dbReference type="EMBL" id="NWW97748.1"/>
    </source>
</evidence>
<keyword evidence="5" id="KW-1015">Disulfide bond</keyword>
<evidence type="ECO:0000256" key="6">
    <source>
        <dbReference type="SAM" id="MobiDB-lite"/>
    </source>
</evidence>
<dbReference type="Proteomes" id="UP000546235">
    <property type="component" value="Unassembled WGS sequence"/>
</dbReference>
<dbReference type="InterPro" id="IPR033116">
    <property type="entry name" value="TRYPSIN_SER"/>
</dbReference>
<dbReference type="PROSITE" id="PS00135">
    <property type="entry name" value="TRYPSIN_SER"/>
    <property type="match status" value="1"/>
</dbReference>
<feature type="domain" description="Peptidase S1" evidence="7">
    <location>
        <begin position="1"/>
        <end position="176"/>
    </location>
</feature>
<comment type="caution">
    <text evidence="8">The sequence shown here is derived from an EMBL/GenBank/DDBJ whole genome shotgun (WGS) entry which is preliminary data.</text>
</comment>
<accession>A0A7K6SIM4</accession>
<proteinExistence type="inferred from homology"/>
<dbReference type="GO" id="GO:0030141">
    <property type="term" value="C:secretory granule"/>
    <property type="evidence" value="ECO:0007669"/>
    <property type="project" value="TreeGrafter"/>
</dbReference>
<feature type="non-terminal residue" evidence="8">
    <location>
        <position position="176"/>
    </location>
</feature>
<dbReference type="CDD" id="cd00190">
    <property type="entry name" value="Tryp_SPc"/>
    <property type="match status" value="1"/>
</dbReference>
<dbReference type="InterPro" id="IPR001254">
    <property type="entry name" value="Trypsin_dom"/>
</dbReference>
<dbReference type="SUPFAM" id="SSF50494">
    <property type="entry name" value="Trypsin-like serine proteases"/>
    <property type="match status" value="1"/>
</dbReference>
<protein>
    <submittedName>
        <fullName evidence="8">TRY3 protein</fullName>
    </submittedName>
</protein>
<evidence type="ECO:0000259" key="7">
    <source>
        <dbReference type="PROSITE" id="PS50240"/>
    </source>
</evidence>
<dbReference type="Pfam" id="PF00089">
    <property type="entry name" value="Trypsin"/>
    <property type="match status" value="1"/>
</dbReference>
<sequence>LRLRLGENDLQRREGTEQERRGVAAIPHPAYDPSTLRNDLLLLKLDRPAKLGRAVRPLALPGACAPAGATCLVSGWGTVTTPQESYPDTPQCLNVTVVSDTACQTVYGTKVIEDMLCAGVDEGGKDSCQGDSGGPLVCDGVLQGIVSWGDYPCGQAGRPGVYSQVYSYLPWILETI</sequence>
<keyword evidence="4" id="KW-0720">Serine protease</keyword>
<feature type="non-terminal residue" evidence="8">
    <location>
        <position position="1"/>
    </location>
</feature>
<dbReference type="PANTHER" id="PTHR24271:SF48">
    <property type="entry name" value="KALLIKREIN-14"/>
    <property type="match status" value="1"/>
</dbReference>
<keyword evidence="3" id="KW-0378">Hydrolase</keyword>
<evidence type="ECO:0000256" key="2">
    <source>
        <dbReference type="ARBA" id="ARBA00022670"/>
    </source>
</evidence>
<evidence type="ECO:0000256" key="5">
    <source>
        <dbReference type="ARBA" id="ARBA00023157"/>
    </source>
</evidence>
<keyword evidence="2" id="KW-0645">Protease</keyword>
<dbReference type="PRINTS" id="PR00722">
    <property type="entry name" value="CHYMOTRYPSIN"/>
</dbReference>
<dbReference type="GO" id="GO:0006508">
    <property type="term" value="P:proteolysis"/>
    <property type="evidence" value="ECO:0007669"/>
    <property type="project" value="UniProtKB-KW"/>
</dbReference>
<dbReference type="AlphaFoldDB" id="A0A7K6SIM4"/>
<dbReference type="InterPro" id="IPR043504">
    <property type="entry name" value="Peptidase_S1_PA_chymotrypsin"/>
</dbReference>
<dbReference type="PANTHER" id="PTHR24271">
    <property type="entry name" value="KALLIKREIN-RELATED"/>
    <property type="match status" value="1"/>
</dbReference>
<dbReference type="EMBL" id="VZSB01000215">
    <property type="protein sequence ID" value="NWW97748.1"/>
    <property type="molecule type" value="Genomic_DNA"/>
</dbReference>
<reference evidence="8 9" key="1">
    <citation type="submission" date="2019-09" db="EMBL/GenBank/DDBJ databases">
        <title>Bird 10,000 Genomes (B10K) Project - Family phase.</title>
        <authorList>
            <person name="Zhang G."/>
        </authorList>
    </citation>
    <scope>NUCLEOTIDE SEQUENCE [LARGE SCALE GENOMIC DNA]</scope>
    <source>
        <strain evidence="8">OUT-0007</strain>
        <tissue evidence="8">Blood</tissue>
    </source>
</reference>
<dbReference type="GO" id="GO:0004252">
    <property type="term" value="F:serine-type endopeptidase activity"/>
    <property type="evidence" value="ECO:0007669"/>
    <property type="project" value="InterPro"/>
</dbReference>
<evidence type="ECO:0000256" key="3">
    <source>
        <dbReference type="ARBA" id="ARBA00022801"/>
    </source>
</evidence>